<protein>
    <recommendedName>
        <fullName evidence="4">DUF222 domain-containing protein</fullName>
    </recommendedName>
</protein>
<dbReference type="AlphaFoldDB" id="A0A7W3P9P4"/>
<feature type="region of interest" description="Disordered" evidence="1">
    <location>
        <begin position="355"/>
        <end position="378"/>
    </location>
</feature>
<organism evidence="2 3">
    <name type="scientific">Nocardioides ginsengisegetis</name>
    <dbReference type="NCBI Taxonomy" id="661491"/>
    <lineage>
        <taxon>Bacteria</taxon>
        <taxon>Bacillati</taxon>
        <taxon>Actinomycetota</taxon>
        <taxon>Actinomycetes</taxon>
        <taxon>Propionibacteriales</taxon>
        <taxon>Nocardioidaceae</taxon>
        <taxon>Nocardioides</taxon>
    </lineage>
</organism>
<dbReference type="Proteomes" id="UP000580910">
    <property type="component" value="Unassembled WGS sequence"/>
</dbReference>
<evidence type="ECO:0000313" key="2">
    <source>
        <dbReference type="EMBL" id="MBA8803637.1"/>
    </source>
</evidence>
<gene>
    <name evidence="2" type="ORF">FB382_001928</name>
</gene>
<evidence type="ECO:0000313" key="3">
    <source>
        <dbReference type="Proteomes" id="UP000580910"/>
    </source>
</evidence>
<reference evidence="2 3" key="1">
    <citation type="submission" date="2020-07" db="EMBL/GenBank/DDBJ databases">
        <title>Sequencing the genomes of 1000 actinobacteria strains.</title>
        <authorList>
            <person name="Klenk H.-P."/>
        </authorList>
    </citation>
    <scope>NUCLEOTIDE SEQUENCE [LARGE SCALE GENOMIC DNA]</scope>
    <source>
        <strain evidence="2 3">DSM 21349</strain>
    </source>
</reference>
<dbReference type="RefSeq" id="WP_182538720.1">
    <property type="nucleotide sequence ID" value="NZ_JACGXA010000001.1"/>
</dbReference>
<keyword evidence="3" id="KW-1185">Reference proteome</keyword>
<name>A0A7W3P9P4_9ACTN</name>
<evidence type="ECO:0008006" key="4">
    <source>
        <dbReference type="Google" id="ProtNLM"/>
    </source>
</evidence>
<sequence length="444" mass="48302">MALGPVDAPGDILTAAERALRAKRAAEAEILCLAVAWADQHPGETIGQFGYTPRGGEQAVRMGGEGTPEVADLCPAELGLSLEIHPIAARHLIADALDLRHRLPSFWTAVVHHLAMPDWVARKVASLTRGLTSLQVAEVDRALADVAATLPPSRLLRTVEAMVLAADNETADREREGATDTRFATLDREPKAGNRHLYARLEDTDALALDATISRVAELLAAEGDEAAIDVRRSRALGILANPEHASELLAGRRPSTPHGAPAVLYLHLTETDFTRDADGVARFEQDGPITLAHARHILGHRHVTIKPVIDLTQELSSDAYEFTGSLREAVLLRTPADCFPYAVATTGRRDVDHSVPFDPHGPPGQTNTGNGGPLTRHHHRIKTHGRMSVRQPWPGLYVWRTPHRRYRVTDHRGTRTISTHIGDCLFDGDDITQGLALLVLDAL</sequence>
<evidence type="ECO:0000256" key="1">
    <source>
        <dbReference type="SAM" id="MobiDB-lite"/>
    </source>
</evidence>
<comment type="caution">
    <text evidence="2">The sequence shown here is derived from an EMBL/GenBank/DDBJ whole genome shotgun (WGS) entry which is preliminary data.</text>
</comment>
<dbReference type="EMBL" id="JACGXA010000001">
    <property type="protein sequence ID" value="MBA8803637.1"/>
    <property type="molecule type" value="Genomic_DNA"/>
</dbReference>
<proteinExistence type="predicted"/>
<accession>A0A7W3P9P4</accession>